<feature type="region of interest" description="Disordered" evidence="1">
    <location>
        <begin position="90"/>
        <end position="112"/>
    </location>
</feature>
<feature type="chain" id="PRO_5047058525" evidence="2">
    <location>
        <begin position="26"/>
        <end position="112"/>
    </location>
</feature>
<evidence type="ECO:0000313" key="3">
    <source>
        <dbReference type="EMBL" id="MCC8362999.1"/>
    </source>
</evidence>
<gene>
    <name evidence="3" type="ORF">LK996_07910</name>
</gene>
<comment type="caution">
    <text evidence="3">The sequence shown here is derived from an EMBL/GenBank/DDBJ whole genome shotgun (WGS) entry which is preliminary data.</text>
</comment>
<dbReference type="EMBL" id="JAJGAK010000001">
    <property type="protein sequence ID" value="MCC8362999.1"/>
    <property type="molecule type" value="Genomic_DNA"/>
</dbReference>
<evidence type="ECO:0000256" key="1">
    <source>
        <dbReference type="SAM" id="MobiDB-lite"/>
    </source>
</evidence>
<proteinExistence type="predicted"/>
<feature type="signal peptide" evidence="2">
    <location>
        <begin position="1"/>
        <end position="25"/>
    </location>
</feature>
<protein>
    <submittedName>
        <fullName evidence="3">Uncharacterized protein</fullName>
    </submittedName>
</protein>
<organism evidence="3 4">
    <name type="scientific">Noviluteimonas lactosilytica</name>
    <dbReference type="NCBI Taxonomy" id="2888523"/>
    <lineage>
        <taxon>Bacteria</taxon>
        <taxon>Pseudomonadati</taxon>
        <taxon>Pseudomonadota</taxon>
        <taxon>Gammaproteobacteria</taxon>
        <taxon>Lysobacterales</taxon>
        <taxon>Lysobacteraceae</taxon>
        <taxon>Noviluteimonas</taxon>
    </lineage>
</organism>
<keyword evidence="2" id="KW-0732">Signal</keyword>
<dbReference type="Proteomes" id="UP001165293">
    <property type="component" value="Unassembled WGS sequence"/>
</dbReference>
<evidence type="ECO:0000313" key="4">
    <source>
        <dbReference type="Proteomes" id="UP001165293"/>
    </source>
</evidence>
<accession>A0ABS8JHB9</accession>
<reference evidence="3" key="1">
    <citation type="submission" date="2021-10" db="EMBL/GenBank/DDBJ databases">
        <authorList>
            <person name="Lyu M."/>
            <person name="Wang X."/>
            <person name="Meng X."/>
            <person name="Xu K."/>
        </authorList>
    </citation>
    <scope>NUCLEOTIDE SEQUENCE</scope>
    <source>
        <strain evidence="3">A6</strain>
    </source>
</reference>
<dbReference type="RefSeq" id="WP_230526564.1">
    <property type="nucleotide sequence ID" value="NZ_JAJGAK010000001.1"/>
</dbReference>
<keyword evidence="4" id="KW-1185">Reference proteome</keyword>
<evidence type="ECO:0000256" key="2">
    <source>
        <dbReference type="SAM" id="SignalP"/>
    </source>
</evidence>
<name>A0ABS8JHB9_9GAMM</name>
<sequence>MKGTNMMLLAGIALAGAGVATASLAANPDKARLQAEAAAIAKNPNAAIGKQPKTMAQADATLFRTKSGGSAVRVPTELWSTLGVAKDANGNVQLTESEGEAPATKTEGLPNE</sequence>